<comment type="similarity">
    <text evidence="2 6">Belongs to the acyl-CoA dehydrogenase family.</text>
</comment>
<dbReference type="InterPro" id="IPR006091">
    <property type="entry name" value="Acyl-CoA_Oxase/DH_mid-dom"/>
</dbReference>
<evidence type="ECO:0000256" key="3">
    <source>
        <dbReference type="ARBA" id="ARBA00022630"/>
    </source>
</evidence>
<dbReference type="PANTHER" id="PTHR48083:SF15">
    <property type="entry name" value="ACYL-COA DEHYDROGENASE APDG"/>
    <property type="match status" value="1"/>
</dbReference>
<dbReference type="InterPro" id="IPR036250">
    <property type="entry name" value="AcylCo_DH-like_C"/>
</dbReference>
<dbReference type="STRING" id="1448308.A0A2T2P602"/>
<dbReference type="SUPFAM" id="SSF56645">
    <property type="entry name" value="Acyl-CoA dehydrogenase NM domain-like"/>
    <property type="match status" value="1"/>
</dbReference>
<dbReference type="GO" id="GO:0005737">
    <property type="term" value="C:cytoplasm"/>
    <property type="evidence" value="ECO:0007669"/>
    <property type="project" value="TreeGrafter"/>
</dbReference>
<evidence type="ECO:0000313" key="10">
    <source>
        <dbReference type="EMBL" id="PSN73147.1"/>
    </source>
</evidence>
<dbReference type="GO" id="GO:0033539">
    <property type="term" value="P:fatty acid beta-oxidation using acyl-CoA dehydrogenase"/>
    <property type="evidence" value="ECO:0007669"/>
    <property type="project" value="TreeGrafter"/>
</dbReference>
<keyword evidence="4 6" id="KW-0274">FAD</keyword>
<dbReference type="InterPro" id="IPR009075">
    <property type="entry name" value="AcylCo_DH/oxidase_C"/>
</dbReference>
<dbReference type="GO" id="GO:0050660">
    <property type="term" value="F:flavin adenine dinucleotide binding"/>
    <property type="evidence" value="ECO:0007669"/>
    <property type="project" value="InterPro"/>
</dbReference>
<dbReference type="Gene3D" id="1.10.540.10">
    <property type="entry name" value="Acyl-CoA dehydrogenase/oxidase, N-terminal domain"/>
    <property type="match status" value="1"/>
</dbReference>
<organism evidence="10 11">
    <name type="scientific">Corynespora cassiicola Philippines</name>
    <dbReference type="NCBI Taxonomy" id="1448308"/>
    <lineage>
        <taxon>Eukaryota</taxon>
        <taxon>Fungi</taxon>
        <taxon>Dikarya</taxon>
        <taxon>Ascomycota</taxon>
        <taxon>Pezizomycotina</taxon>
        <taxon>Dothideomycetes</taxon>
        <taxon>Pleosporomycetidae</taxon>
        <taxon>Pleosporales</taxon>
        <taxon>Corynesporascaceae</taxon>
        <taxon>Corynespora</taxon>
    </lineage>
</organism>
<dbReference type="Pfam" id="PF02771">
    <property type="entry name" value="Acyl-CoA_dh_N"/>
    <property type="match status" value="1"/>
</dbReference>
<dbReference type="EMBL" id="KZ678129">
    <property type="protein sequence ID" value="PSN73147.1"/>
    <property type="molecule type" value="Genomic_DNA"/>
</dbReference>
<keyword evidence="3 6" id="KW-0285">Flavoprotein</keyword>
<dbReference type="Gene3D" id="2.40.110.10">
    <property type="entry name" value="Butyryl-CoA Dehydrogenase, subunit A, domain 2"/>
    <property type="match status" value="1"/>
</dbReference>
<dbReference type="Pfam" id="PF02770">
    <property type="entry name" value="Acyl-CoA_dh_M"/>
    <property type="match status" value="1"/>
</dbReference>
<evidence type="ECO:0000256" key="2">
    <source>
        <dbReference type="ARBA" id="ARBA00009347"/>
    </source>
</evidence>
<dbReference type="Gene3D" id="1.20.140.10">
    <property type="entry name" value="Butyryl-CoA Dehydrogenase, subunit A, domain 3"/>
    <property type="match status" value="1"/>
</dbReference>
<feature type="domain" description="Acyl-CoA dehydrogenase/oxidase N-terminal" evidence="9">
    <location>
        <begin position="25"/>
        <end position="154"/>
    </location>
</feature>
<dbReference type="InterPro" id="IPR013786">
    <property type="entry name" value="AcylCoA_DH/ox_N"/>
</dbReference>
<keyword evidence="5 6" id="KW-0560">Oxidoreductase</keyword>
<protein>
    <submittedName>
        <fullName evidence="10">Short-chain specific acyl-CoA dehydrogenase mitochondrial</fullName>
    </submittedName>
</protein>
<dbReference type="InterPro" id="IPR050741">
    <property type="entry name" value="Acyl-CoA_dehydrogenase"/>
</dbReference>
<reference evidence="10 11" key="1">
    <citation type="journal article" date="2018" name="Front. Microbiol.">
        <title>Genome-Wide Analysis of Corynespora cassiicola Leaf Fall Disease Putative Effectors.</title>
        <authorList>
            <person name="Lopez D."/>
            <person name="Ribeiro S."/>
            <person name="Label P."/>
            <person name="Fumanal B."/>
            <person name="Venisse J.S."/>
            <person name="Kohler A."/>
            <person name="de Oliveira R.R."/>
            <person name="Labutti K."/>
            <person name="Lipzen A."/>
            <person name="Lail K."/>
            <person name="Bauer D."/>
            <person name="Ohm R.A."/>
            <person name="Barry K.W."/>
            <person name="Spatafora J."/>
            <person name="Grigoriev I.V."/>
            <person name="Martin F.M."/>
            <person name="Pujade-Renaud V."/>
        </authorList>
    </citation>
    <scope>NUCLEOTIDE SEQUENCE [LARGE SCALE GENOMIC DNA]</scope>
    <source>
        <strain evidence="10 11">Philippines</strain>
    </source>
</reference>
<evidence type="ECO:0000313" key="11">
    <source>
        <dbReference type="Proteomes" id="UP000240883"/>
    </source>
</evidence>
<dbReference type="PANTHER" id="PTHR48083">
    <property type="entry name" value="MEDIUM-CHAIN SPECIFIC ACYL-COA DEHYDROGENASE, MITOCHONDRIAL-RELATED"/>
    <property type="match status" value="1"/>
</dbReference>
<evidence type="ECO:0000256" key="4">
    <source>
        <dbReference type="ARBA" id="ARBA00022827"/>
    </source>
</evidence>
<evidence type="ECO:0000259" key="8">
    <source>
        <dbReference type="Pfam" id="PF02770"/>
    </source>
</evidence>
<dbReference type="OrthoDB" id="10254877at2759"/>
<dbReference type="AlphaFoldDB" id="A0A2T2P602"/>
<dbReference type="Proteomes" id="UP000240883">
    <property type="component" value="Unassembled WGS sequence"/>
</dbReference>
<evidence type="ECO:0000259" key="9">
    <source>
        <dbReference type="Pfam" id="PF02771"/>
    </source>
</evidence>
<dbReference type="Pfam" id="PF00441">
    <property type="entry name" value="Acyl-CoA_dh_1"/>
    <property type="match status" value="1"/>
</dbReference>
<evidence type="ECO:0000256" key="6">
    <source>
        <dbReference type="RuleBase" id="RU362125"/>
    </source>
</evidence>
<accession>A0A2T2P602</accession>
<name>A0A2T2P602_CORCC</name>
<evidence type="ECO:0000259" key="7">
    <source>
        <dbReference type="Pfam" id="PF00441"/>
    </source>
</evidence>
<sequence>MSSQPIVPFSEPPYLAGLPSPYYKPTHLAWQKACREFLNKHLLENALEWDTAETVPEHVFETFAKAGMLLPSLPAPLPVEWLKKLGIHDLLGVVKVEDWDYIHTAIYTDEMARSGLAGPSGSLTTGMSFGVPPIIKYGDQQLQERFLPELLTGKKRTCIAITEPAAGSDVANITTTATKTPDGKHYIVNGTKKWITNGIWSDYSSMAVRTGGPGPAGLSMLVVPLKGYPGVSMRRLKVGGQVSAGTTFIELDDVKVPVENLIGQEGMGMKYIMTNFNHERLSIAIGATRQSRVALAAAMEYILKREAFGKPLVEQPVVRHRLAKCGAQLESQWAWVEQFVYQMTQLPKEVADIELGGLTAMVKANAGMVLNECAQCAVLLFGGNGYTKSGQGELVERIYREAPGIRIPGGSEDVMLDLGVRQLVKNFKSKTKALEKTKGQSKL</sequence>
<dbReference type="InterPro" id="IPR037069">
    <property type="entry name" value="AcylCoA_DH/ox_N_sf"/>
</dbReference>
<dbReference type="InterPro" id="IPR046373">
    <property type="entry name" value="Acyl-CoA_Oxase/DH_mid-dom_sf"/>
</dbReference>
<gene>
    <name evidence="10" type="ORF">BS50DRAFT_616600</name>
</gene>
<feature type="domain" description="Acyl-CoA oxidase/dehydrogenase middle" evidence="8">
    <location>
        <begin position="158"/>
        <end position="254"/>
    </location>
</feature>
<comment type="cofactor">
    <cofactor evidence="1 6">
        <name>FAD</name>
        <dbReference type="ChEBI" id="CHEBI:57692"/>
    </cofactor>
</comment>
<proteinExistence type="inferred from homology"/>
<dbReference type="GO" id="GO:0003995">
    <property type="term" value="F:acyl-CoA dehydrogenase activity"/>
    <property type="evidence" value="ECO:0007669"/>
    <property type="project" value="TreeGrafter"/>
</dbReference>
<dbReference type="SUPFAM" id="SSF47203">
    <property type="entry name" value="Acyl-CoA dehydrogenase C-terminal domain-like"/>
    <property type="match status" value="1"/>
</dbReference>
<evidence type="ECO:0000256" key="5">
    <source>
        <dbReference type="ARBA" id="ARBA00023002"/>
    </source>
</evidence>
<keyword evidence="11" id="KW-1185">Reference proteome</keyword>
<evidence type="ECO:0000256" key="1">
    <source>
        <dbReference type="ARBA" id="ARBA00001974"/>
    </source>
</evidence>
<feature type="domain" description="Acyl-CoA dehydrogenase/oxidase C-terminal" evidence="7">
    <location>
        <begin position="266"/>
        <end position="423"/>
    </location>
</feature>
<dbReference type="InterPro" id="IPR009100">
    <property type="entry name" value="AcylCoA_DH/oxidase_NM_dom_sf"/>
</dbReference>